<protein>
    <submittedName>
        <fullName evidence="2">Uncharacterized protein</fullName>
    </submittedName>
</protein>
<gene>
    <name evidence="2" type="ORF">GCM10022224_037700</name>
</gene>
<keyword evidence="3" id="KW-1185">Reference proteome</keyword>
<dbReference type="EMBL" id="BAAAZP010000074">
    <property type="protein sequence ID" value="GAA3669980.1"/>
    <property type="molecule type" value="Genomic_DNA"/>
</dbReference>
<organism evidence="2 3">
    <name type="scientific">Nonomuraea antimicrobica</name>
    <dbReference type="NCBI Taxonomy" id="561173"/>
    <lineage>
        <taxon>Bacteria</taxon>
        <taxon>Bacillati</taxon>
        <taxon>Actinomycetota</taxon>
        <taxon>Actinomycetes</taxon>
        <taxon>Streptosporangiales</taxon>
        <taxon>Streptosporangiaceae</taxon>
        <taxon>Nonomuraea</taxon>
    </lineage>
</organism>
<name>A0ABP7BUG0_9ACTN</name>
<feature type="compositionally biased region" description="Polar residues" evidence="1">
    <location>
        <begin position="128"/>
        <end position="137"/>
    </location>
</feature>
<accession>A0ABP7BUG0</accession>
<dbReference type="RefSeq" id="WP_344879046.1">
    <property type="nucleotide sequence ID" value="NZ_BAAAZP010000074.1"/>
</dbReference>
<feature type="region of interest" description="Disordered" evidence="1">
    <location>
        <begin position="118"/>
        <end position="137"/>
    </location>
</feature>
<evidence type="ECO:0000313" key="3">
    <source>
        <dbReference type="Proteomes" id="UP001500902"/>
    </source>
</evidence>
<sequence length="168" mass="17670">MGAQDVGAQDVEAQDVGGQDGVGSAGGSVGGSEGDSVGAIHSKPSGRVGQLAPVVPSPTMMMSFHAQLLTNTESRYLYRVIIEGGARCAFLVLDTENGEIFSSNVDGETFGNMSLSLEEGETRPVTDSEGSAETSEMSRWEFALVSSNIRRGWVKEGTPPTKVTKYYG</sequence>
<feature type="region of interest" description="Disordered" evidence="1">
    <location>
        <begin position="1"/>
        <end position="49"/>
    </location>
</feature>
<reference evidence="3" key="1">
    <citation type="journal article" date="2019" name="Int. J. Syst. Evol. Microbiol.">
        <title>The Global Catalogue of Microorganisms (GCM) 10K type strain sequencing project: providing services to taxonomists for standard genome sequencing and annotation.</title>
        <authorList>
            <consortium name="The Broad Institute Genomics Platform"/>
            <consortium name="The Broad Institute Genome Sequencing Center for Infectious Disease"/>
            <person name="Wu L."/>
            <person name="Ma J."/>
        </authorList>
    </citation>
    <scope>NUCLEOTIDE SEQUENCE [LARGE SCALE GENOMIC DNA]</scope>
    <source>
        <strain evidence="3">JCM 16904</strain>
    </source>
</reference>
<evidence type="ECO:0000313" key="2">
    <source>
        <dbReference type="EMBL" id="GAA3669980.1"/>
    </source>
</evidence>
<comment type="caution">
    <text evidence="2">The sequence shown here is derived from an EMBL/GenBank/DDBJ whole genome shotgun (WGS) entry which is preliminary data.</text>
</comment>
<feature type="compositionally biased region" description="Gly residues" evidence="1">
    <location>
        <begin position="18"/>
        <end position="33"/>
    </location>
</feature>
<proteinExistence type="predicted"/>
<evidence type="ECO:0000256" key="1">
    <source>
        <dbReference type="SAM" id="MobiDB-lite"/>
    </source>
</evidence>
<dbReference type="Proteomes" id="UP001500902">
    <property type="component" value="Unassembled WGS sequence"/>
</dbReference>